<keyword evidence="9 12" id="KW-0472">Membrane</keyword>
<dbReference type="EMBL" id="LNRQ01000002">
    <property type="protein sequence ID" value="KZN05096.1"/>
    <property type="molecule type" value="Genomic_DNA"/>
</dbReference>
<dbReference type="OMA" id="MATHCAE"/>
<keyword evidence="3 12" id="KW-0812">Transmembrane</keyword>
<sequence>MVSNSAIILVAVAFFSVISAKDFMVGDNKGWTINFDYQAWAQDKEFYVGDKLVFRYPVGVHNVFKVNGTGFQNCIKPALSEALITGNDTIVLATPGRKWYICGVGQHCAAGGQKLLIVVNPAVMSPSVAPSRSLGAPTQDLPATGSANGIALASFQSIMAVALAIFLVIAV</sequence>
<evidence type="ECO:0000259" key="14">
    <source>
        <dbReference type="PROSITE" id="PS51485"/>
    </source>
</evidence>
<accession>A0A166DCP2</accession>
<evidence type="ECO:0000256" key="4">
    <source>
        <dbReference type="ARBA" id="ARBA00022723"/>
    </source>
</evidence>
<dbReference type="STRING" id="79200.A0A166DCP2"/>
<evidence type="ECO:0000256" key="10">
    <source>
        <dbReference type="ARBA" id="ARBA00023157"/>
    </source>
</evidence>
<keyword evidence="10" id="KW-1015">Disulfide bond</keyword>
<dbReference type="OrthoDB" id="687943at2759"/>
<reference evidence="15" key="1">
    <citation type="journal article" date="2016" name="Nat. Genet.">
        <title>A high-quality carrot genome assembly provides new insights into carotenoid accumulation and asterid genome evolution.</title>
        <authorList>
            <person name="Iorizzo M."/>
            <person name="Ellison S."/>
            <person name="Senalik D."/>
            <person name="Zeng P."/>
            <person name="Satapoomin P."/>
            <person name="Huang J."/>
            <person name="Bowman M."/>
            <person name="Iovene M."/>
            <person name="Sanseverino W."/>
            <person name="Cavagnaro P."/>
            <person name="Yildiz M."/>
            <person name="Macko-Podgorni A."/>
            <person name="Moranska E."/>
            <person name="Grzebelus E."/>
            <person name="Grzebelus D."/>
            <person name="Ashrafi H."/>
            <person name="Zheng Z."/>
            <person name="Cheng S."/>
            <person name="Spooner D."/>
            <person name="Van Deynze A."/>
            <person name="Simon P."/>
        </authorList>
    </citation>
    <scope>NUCLEOTIDE SEQUENCE [LARGE SCALE GENOMIC DNA]</scope>
    <source>
        <tissue evidence="15">Leaf</tissue>
    </source>
</reference>
<keyword evidence="2" id="KW-0813">Transport</keyword>
<dbReference type="PANTHER" id="PTHR33021">
    <property type="entry name" value="BLUE COPPER PROTEIN"/>
    <property type="match status" value="1"/>
</dbReference>
<dbReference type="GO" id="GO:0009055">
    <property type="term" value="F:electron transfer activity"/>
    <property type="evidence" value="ECO:0007669"/>
    <property type="project" value="InterPro"/>
</dbReference>
<dbReference type="InterPro" id="IPR008972">
    <property type="entry name" value="Cupredoxin"/>
</dbReference>
<dbReference type="FunFam" id="2.60.40.420:FF:000067">
    <property type="entry name" value="Cupredoxin superfamily protein"/>
    <property type="match status" value="1"/>
</dbReference>
<dbReference type="InterPro" id="IPR039391">
    <property type="entry name" value="Phytocyanin-like"/>
</dbReference>
<evidence type="ECO:0000313" key="17">
    <source>
        <dbReference type="Proteomes" id="UP000077755"/>
    </source>
</evidence>
<dbReference type="PANTHER" id="PTHR33021:SF533">
    <property type="entry name" value="PHYTOCYANIN DOMAIN-CONTAINING PROTEIN"/>
    <property type="match status" value="1"/>
</dbReference>
<dbReference type="KEGG" id="dcr:108209205"/>
<evidence type="ECO:0000256" key="9">
    <source>
        <dbReference type="ARBA" id="ARBA00023136"/>
    </source>
</evidence>
<keyword evidence="4" id="KW-0479">Metal-binding</keyword>
<evidence type="ECO:0000256" key="3">
    <source>
        <dbReference type="ARBA" id="ARBA00022692"/>
    </source>
</evidence>
<dbReference type="Gene3D" id="2.60.40.420">
    <property type="entry name" value="Cupredoxins - blue copper proteins"/>
    <property type="match status" value="1"/>
</dbReference>
<evidence type="ECO:0000256" key="1">
    <source>
        <dbReference type="ARBA" id="ARBA00004479"/>
    </source>
</evidence>
<dbReference type="Proteomes" id="UP000077755">
    <property type="component" value="Chromosome 2"/>
</dbReference>
<keyword evidence="6" id="KW-0249">Electron transport</keyword>
<dbReference type="Gramene" id="KZN05096">
    <property type="protein sequence ID" value="KZN05096"/>
    <property type="gene ID" value="DCAR_005933"/>
</dbReference>
<feature type="transmembrane region" description="Helical" evidence="12">
    <location>
        <begin position="149"/>
        <end position="170"/>
    </location>
</feature>
<feature type="domain" description="Phytocyanin" evidence="14">
    <location>
        <begin position="21"/>
        <end position="121"/>
    </location>
</feature>
<dbReference type="GO" id="GO:0046872">
    <property type="term" value="F:metal ion binding"/>
    <property type="evidence" value="ECO:0007669"/>
    <property type="project" value="UniProtKB-KW"/>
</dbReference>
<feature type="signal peptide" evidence="13">
    <location>
        <begin position="1"/>
        <end position="20"/>
    </location>
</feature>
<proteinExistence type="predicted"/>
<evidence type="ECO:0000256" key="6">
    <source>
        <dbReference type="ARBA" id="ARBA00022982"/>
    </source>
</evidence>
<evidence type="ECO:0000256" key="2">
    <source>
        <dbReference type="ARBA" id="ARBA00022448"/>
    </source>
</evidence>
<protein>
    <recommendedName>
        <fullName evidence="14">Phytocyanin domain-containing protein</fullName>
    </recommendedName>
</protein>
<dbReference type="Pfam" id="PF02298">
    <property type="entry name" value="Cu_bind_like"/>
    <property type="match status" value="1"/>
</dbReference>
<dbReference type="InterPro" id="IPR003245">
    <property type="entry name" value="Phytocyanin_dom"/>
</dbReference>
<dbReference type="GO" id="GO:0009610">
    <property type="term" value="P:response to symbiotic fungus"/>
    <property type="evidence" value="ECO:0007669"/>
    <property type="project" value="UniProtKB-ARBA"/>
</dbReference>
<keyword evidence="7 12" id="KW-1133">Transmembrane helix</keyword>
<comment type="subcellular location">
    <subcellularLocation>
        <location evidence="1">Membrane</location>
        <topology evidence="1">Single-pass type I membrane protein</topology>
    </subcellularLocation>
</comment>
<dbReference type="EMBL" id="CP093344">
    <property type="protein sequence ID" value="WOG87447.1"/>
    <property type="molecule type" value="Genomic_DNA"/>
</dbReference>
<dbReference type="SUPFAM" id="SSF49503">
    <property type="entry name" value="Cupredoxins"/>
    <property type="match status" value="1"/>
</dbReference>
<evidence type="ECO:0000256" key="13">
    <source>
        <dbReference type="SAM" id="SignalP"/>
    </source>
</evidence>
<keyword evidence="11" id="KW-0325">Glycoprotein</keyword>
<organism evidence="15">
    <name type="scientific">Daucus carota subsp. sativus</name>
    <name type="common">Carrot</name>
    <dbReference type="NCBI Taxonomy" id="79200"/>
    <lineage>
        <taxon>Eukaryota</taxon>
        <taxon>Viridiplantae</taxon>
        <taxon>Streptophyta</taxon>
        <taxon>Embryophyta</taxon>
        <taxon>Tracheophyta</taxon>
        <taxon>Spermatophyta</taxon>
        <taxon>Magnoliopsida</taxon>
        <taxon>eudicotyledons</taxon>
        <taxon>Gunneridae</taxon>
        <taxon>Pentapetalae</taxon>
        <taxon>asterids</taxon>
        <taxon>campanulids</taxon>
        <taxon>Apiales</taxon>
        <taxon>Apiaceae</taxon>
        <taxon>Apioideae</taxon>
        <taxon>Scandiceae</taxon>
        <taxon>Daucinae</taxon>
        <taxon>Daucus</taxon>
        <taxon>Daucus sect. Daucus</taxon>
    </lineage>
</organism>
<evidence type="ECO:0000313" key="16">
    <source>
        <dbReference type="EMBL" id="WOG87447.1"/>
    </source>
</evidence>
<evidence type="ECO:0000256" key="11">
    <source>
        <dbReference type="ARBA" id="ARBA00023180"/>
    </source>
</evidence>
<keyword evidence="17" id="KW-1185">Reference proteome</keyword>
<dbReference type="PROSITE" id="PS51485">
    <property type="entry name" value="PHYTOCYANIN"/>
    <property type="match status" value="1"/>
</dbReference>
<name>A0A166DCP2_DAUCS</name>
<evidence type="ECO:0000256" key="12">
    <source>
        <dbReference type="SAM" id="Phobius"/>
    </source>
</evidence>
<feature type="chain" id="PRO_5007872112" description="Phytocyanin domain-containing protein" evidence="13">
    <location>
        <begin position="21"/>
        <end position="171"/>
    </location>
</feature>
<evidence type="ECO:0000313" key="15">
    <source>
        <dbReference type="EMBL" id="KZN05096.1"/>
    </source>
</evidence>
<gene>
    <name evidence="15" type="ORF">DCAR_005933</name>
    <name evidence="16" type="ORF">DCAR_0206672</name>
</gene>
<dbReference type="AlphaFoldDB" id="A0A166DCP2"/>
<keyword evidence="8" id="KW-0186">Copper</keyword>
<evidence type="ECO:0000256" key="8">
    <source>
        <dbReference type="ARBA" id="ARBA00023008"/>
    </source>
</evidence>
<dbReference type="GO" id="GO:0005886">
    <property type="term" value="C:plasma membrane"/>
    <property type="evidence" value="ECO:0007669"/>
    <property type="project" value="TreeGrafter"/>
</dbReference>
<keyword evidence="5 13" id="KW-0732">Signal</keyword>
<evidence type="ECO:0000256" key="5">
    <source>
        <dbReference type="ARBA" id="ARBA00022729"/>
    </source>
</evidence>
<evidence type="ECO:0000256" key="7">
    <source>
        <dbReference type="ARBA" id="ARBA00022989"/>
    </source>
</evidence>
<dbReference type="CDD" id="cd04216">
    <property type="entry name" value="Phytocyanin"/>
    <property type="match status" value="1"/>
</dbReference>
<reference evidence="16" key="2">
    <citation type="submission" date="2022-03" db="EMBL/GenBank/DDBJ databases">
        <title>Draft title - Genomic analysis of global carrot germplasm unveils the trajectory of domestication and the origin of high carotenoid orange carrot.</title>
        <authorList>
            <person name="Iorizzo M."/>
            <person name="Ellison S."/>
            <person name="Senalik D."/>
            <person name="Macko-Podgorni A."/>
            <person name="Grzebelus D."/>
            <person name="Bostan H."/>
            <person name="Rolling W."/>
            <person name="Curaba J."/>
            <person name="Simon P."/>
        </authorList>
    </citation>
    <scope>NUCLEOTIDE SEQUENCE</scope>
    <source>
        <tissue evidence="16">Leaf</tissue>
    </source>
</reference>